<accession>A0A0V7ZZL8</accession>
<dbReference type="AlphaFoldDB" id="A0A0V7ZZL8"/>
<sequence length="121" mass="12835">MLGYFLTLLGTALSLLVVDIIFPGVNIATFPAALIAAVIIGLVNSFIKPILSLLTLPLNLITLGLFSLVVNGICFWLASLFAPGFTVSGPLAFIFGPLILSFVSSFLMNYTLNSETPVAKQ</sequence>
<comment type="caution">
    <text evidence="2">The sequence shown here is derived from an EMBL/GenBank/DDBJ whole genome shotgun (WGS) entry which is preliminary data.</text>
</comment>
<name>A0A0V7ZZL8_9CYAN</name>
<protein>
    <recommendedName>
        <fullName evidence="4">Phage holin family protein</fullName>
    </recommendedName>
</protein>
<dbReference type="InterPro" id="IPR007165">
    <property type="entry name" value="Phage_holin_4_2"/>
</dbReference>
<dbReference type="Pfam" id="PF04020">
    <property type="entry name" value="Phage_holin_4_2"/>
    <property type="match status" value="1"/>
</dbReference>
<dbReference type="OrthoDB" id="516102at2"/>
<gene>
    <name evidence="2" type="ORF">BC008_06045</name>
</gene>
<organism evidence="2 3">
    <name type="scientific">Mastigocoleus testarum BC008</name>
    <dbReference type="NCBI Taxonomy" id="371196"/>
    <lineage>
        <taxon>Bacteria</taxon>
        <taxon>Bacillati</taxon>
        <taxon>Cyanobacteriota</taxon>
        <taxon>Cyanophyceae</taxon>
        <taxon>Nostocales</taxon>
        <taxon>Hapalosiphonaceae</taxon>
        <taxon>Mastigocoleus</taxon>
    </lineage>
</organism>
<keyword evidence="1" id="KW-0812">Transmembrane</keyword>
<evidence type="ECO:0000313" key="2">
    <source>
        <dbReference type="EMBL" id="KST69996.1"/>
    </source>
</evidence>
<keyword evidence="3" id="KW-1185">Reference proteome</keyword>
<dbReference type="EMBL" id="LMTZ01000008">
    <property type="protein sequence ID" value="KST69996.1"/>
    <property type="molecule type" value="Genomic_DNA"/>
</dbReference>
<dbReference type="PANTHER" id="PTHR37309:SF1">
    <property type="entry name" value="SLR0284 PROTEIN"/>
    <property type="match status" value="1"/>
</dbReference>
<evidence type="ECO:0000256" key="1">
    <source>
        <dbReference type="SAM" id="Phobius"/>
    </source>
</evidence>
<dbReference type="RefSeq" id="WP_058183071.1">
    <property type="nucleotide sequence ID" value="NZ_LMTZ01000008.1"/>
</dbReference>
<keyword evidence="1" id="KW-0472">Membrane</keyword>
<evidence type="ECO:0000313" key="3">
    <source>
        <dbReference type="Proteomes" id="UP000053372"/>
    </source>
</evidence>
<reference evidence="2 3" key="1">
    <citation type="journal article" date="2015" name="Genome Announc.">
        <title>Draft Genome of the Euendolithic (true boring) Cyanobacterium Mastigocoleus testarum strain BC008.</title>
        <authorList>
            <person name="Guida B.S."/>
            <person name="Garcia-Pichel F."/>
        </authorList>
    </citation>
    <scope>NUCLEOTIDE SEQUENCE [LARGE SCALE GENOMIC DNA]</scope>
    <source>
        <strain evidence="2 3">BC008</strain>
    </source>
</reference>
<keyword evidence="1" id="KW-1133">Transmembrane helix</keyword>
<proteinExistence type="predicted"/>
<evidence type="ECO:0008006" key="4">
    <source>
        <dbReference type="Google" id="ProtNLM"/>
    </source>
</evidence>
<feature type="transmembrane region" description="Helical" evidence="1">
    <location>
        <begin position="27"/>
        <end position="46"/>
    </location>
</feature>
<feature type="transmembrane region" description="Helical" evidence="1">
    <location>
        <begin position="91"/>
        <end position="112"/>
    </location>
</feature>
<feature type="transmembrane region" description="Helical" evidence="1">
    <location>
        <begin position="58"/>
        <end position="79"/>
    </location>
</feature>
<dbReference type="PANTHER" id="PTHR37309">
    <property type="entry name" value="SLR0284 PROTEIN"/>
    <property type="match status" value="1"/>
</dbReference>
<dbReference type="Proteomes" id="UP000053372">
    <property type="component" value="Unassembled WGS sequence"/>
</dbReference>